<keyword evidence="2" id="KW-1185">Reference proteome</keyword>
<proteinExistence type="predicted"/>
<dbReference type="EMBL" id="SNXZ01000004">
    <property type="protein sequence ID" value="TDP96048.1"/>
    <property type="molecule type" value="Genomic_DNA"/>
</dbReference>
<evidence type="ECO:0000313" key="2">
    <source>
        <dbReference type="Proteomes" id="UP000295444"/>
    </source>
</evidence>
<dbReference type="RefSeq" id="WP_133851453.1">
    <property type="nucleotide sequence ID" value="NZ_SNXZ01000004.1"/>
</dbReference>
<protein>
    <submittedName>
        <fullName evidence="1">Uncharacterized protein</fullName>
    </submittedName>
</protein>
<dbReference type="AlphaFoldDB" id="A0A4V3CYZ4"/>
<comment type="caution">
    <text evidence="1">The sequence shown here is derived from an EMBL/GenBank/DDBJ whole genome shotgun (WGS) entry which is preliminary data.</text>
</comment>
<sequence>MIGSRGRVTGTIGPGLIGEVLISVRGGVEAFYAYPADPDTKITIGTQVLVVDFDEPNTVYVEPWRPTRLTG</sequence>
<organism evidence="1 2">
    <name type="scientific">Labedaea rhizosphaerae</name>
    <dbReference type="NCBI Taxonomy" id="598644"/>
    <lineage>
        <taxon>Bacteria</taxon>
        <taxon>Bacillati</taxon>
        <taxon>Actinomycetota</taxon>
        <taxon>Actinomycetes</taxon>
        <taxon>Pseudonocardiales</taxon>
        <taxon>Pseudonocardiaceae</taxon>
        <taxon>Labedaea</taxon>
    </lineage>
</organism>
<gene>
    <name evidence="1" type="ORF">EV186_10428</name>
</gene>
<dbReference type="Proteomes" id="UP000295444">
    <property type="component" value="Unassembled WGS sequence"/>
</dbReference>
<dbReference type="Gene3D" id="2.40.50.140">
    <property type="entry name" value="Nucleic acid-binding proteins"/>
    <property type="match status" value="1"/>
</dbReference>
<accession>A0A4V3CYZ4</accession>
<reference evidence="1 2" key="1">
    <citation type="submission" date="2019-03" db="EMBL/GenBank/DDBJ databases">
        <title>Genomic Encyclopedia of Type Strains, Phase IV (KMG-IV): sequencing the most valuable type-strain genomes for metagenomic binning, comparative biology and taxonomic classification.</title>
        <authorList>
            <person name="Goeker M."/>
        </authorList>
    </citation>
    <scope>NUCLEOTIDE SEQUENCE [LARGE SCALE GENOMIC DNA]</scope>
    <source>
        <strain evidence="1 2">DSM 45361</strain>
    </source>
</reference>
<evidence type="ECO:0000313" key="1">
    <source>
        <dbReference type="EMBL" id="TDP96048.1"/>
    </source>
</evidence>
<dbReference type="OrthoDB" id="4559810at2"/>
<name>A0A4V3CYZ4_LABRH</name>
<dbReference type="InterPro" id="IPR012340">
    <property type="entry name" value="NA-bd_OB-fold"/>
</dbReference>